<evidence type="ECO:0000313" key="4">
    <source>
        <dbReference type="Proteomes" id="UP000054558"/>
    </source>
</evidence>
<gene>
    <name evidence="3" type="ORF">KFL_006040080</name>
</gene>
<evidence type="ECO:0000259" key="2">
    <source>
        <dbReference type="Pfam" id="PF03364"/>
    </source>
</evidence>
<dbReference type="Gene3D" id="3.30.530.20">
    <property type="match status" value="1"/>
</dbReference>
<dbReference type="InterPro" id="IPR005031">
    <property type="entry name" value="COQ10_START"/>
</dbReference>
<dbReference type="PANTHER" id="PTHR33824:SF9">
    <property type="entry name" value="COENZYME Q-BINDING PROTEIN COQ10 START DOMAIN-CONTAINING PROTEIN"/>
    <property type="match status" value="1"/>
</dbReference>
<dbReference type="InterPro" id="IPR023393">
    <property type="entry name" value="START-like_dom_sf"/>
</dbReference>
<feature type="region of interest" description="Disordered" evidence="1">
    <location>
        <begin position="53"/>
        <end position="105"/>
    </location>
</feature>
<dbReference type="InterPro" id="IPR047137">
    <property type="entry name" value="ORF3"/>
</dbReference>
<dbReference type="OrthoDB" id="2020712at2759"/>
<evidence type="ECO:0000256" key="1">
    <source>
        <dbReference type="SAM" id="MobiDB-lite"/>
    </source>
</evidence>
<accession>A0A1Y1IN00</accession>
<keyword evidence="4" id="KW-1185">Reference proteome</keyword>
<dbReference type="SUPFAM" id="SSF55961">
    <property type="entry name" value="Bet v1-like"/>
    <property type="match status" value="1"/>
</dbReference>
<dbReference type="AlphaFoldDB" id="A0A1Y1IN00"/>
<dbReference type="EMBL" id="DF237553">
    <property type="protein sequence ID" value="GAQ90136.1"/>
    <property type="molecule type" value="Genomic_DNA"/>
</dbReference>
<protein>
    <recommendedName>
        <fullName evidence="2">Coenzyme Q-binding protein COQ10 START domain-containing protein</fullName>
    </recommendedName>
</protein>
<dbReference type="PANTHER" id="PTHR33824">
    <property type="entry name" value="POLYKETIDE CYCLASE/DEHYDRASE AND LIPID TRANSPORT SUPERFAMILY PROTEIN"/>
    <property type="match status" value="1"/>
</dbReference>
<feature type="compositionally biased region" description="Polar residues" evidence="1">
    <location>
        <begin position="53"/>
        <end position="62"/>
    </location>
</feature>
<organism evidence="3 4">
    <name type="scientific">Klebsormidium nitens</name>
    <name type="common">Green alga</name>
    <name type="synonym">Ulothrix nitens</name>
    <dbReference type="NCBI Taxonomy" id="105231"/>
    <lineage>
        <taxon>Eukaryota</taxon>
        <taxon>Viridiplantae</taxon>
        <taxon>Streptophyta</taxon>
        <taxon>Klebsormidiophyceae</taxon>
        <taxon>Klebsormidiales</taxon>
        <taxon>Klebsormidiaceae</taxon>
        <taxon>Klebsormidium</taxon>
    </lineage>
</organism>
<sequence>MASSLQACIHAALLSRALSPSFAPRQGRSPHLCPLELQVPASTHVVICAQSNHSAGAKSTGNRAAPGGKFQRSAAARKAKEGETPSTRGQPQPPKPAADSAPHEYHHDVSLTVPAPLKQVWELWTDLESAPKWMPWITAVELSSDEGAPARPEAAQLRGGAALHARPLSKWICSTSGFQIAWTARVTNVTEELQAVAPHCALEWATTEGLQSSGRVTFMPAQPGDDGRDSTSIELKIVHTLPPALARVMDGSALGGLIRATLRSDLERFQQYVIKSASGAATASRHSQPAQQDHG</sequence>
<dbReference type="Pfam" id="PF03364">
    <property type="entry name" value="Polyketide_cyc"/>
    <property type="match status" value="1"/>
</dbReference>
<evidence type="ECO:0000313" key="3">
    <source>
        <dbReference type="EMBL" id="GAQ90136.1"/>
    </source>
</evidence>
<proteinExistence type="predicted"/>
<name>A0A1Y1IN00_KLENI</name>
<reference evidence="3 4" key="1">
    <citation type="journal article" date="2014" name="Nat. Commun.">
        <title>Klebsormidium flaccidum genome reveals primary factors for plant terrestrial adaptation.</title>
        <authorList>
            <person name="Hori K."/>
            <person name="Maruyama F."/>
            <person name="Fujisawa T."/>
            <person name="Togashi T."/>
            <person name="Yamamoto N."/>
            <person name="Seo M."/>
            <person name="Sato S."/>
            <person name="Yamada T."/>
            <person name="Mori H."/>
            <person name="Tajima N."/>
            <person name="Moriyama T."/>
            <person name="Ikeuchi M."/>
            <person name="Watanabe M."/>
            <person name="Wada H."/>
            <person name="Kobayashi K."/>
            <person name="Saito M."/>
            <person name="Masuda T."/>
            <person name="Sasaki-Sekimoto Y."/>
            <person name="Mashiguchi K."/>
            <person name="Awai K."/>
            <person name="Shimojima M."/>
            <person name="Masuda S."/>
            <person name="Iwai M."/>
            <person name="Nobusawa T."/>
            <person name="Narise T."/>
            <person name="Kondo S."/>
            <person name="Saito H."/>
            <person name="Sato R."/>
            <person name="Murakawa M."/>
            <person name="Ihara Y."/>
            <person name="Oshima-Yamada Y."/>
            <person name="Ohtaka K."/>
            <person name="Satoh M."/>
            <person name="Sonobe K."/>
            <person name="Ishii M."/>
            <person name="Ohtani R."/>
            <person name="Kanamori-Sato M."/>
            <person name="Honoki R."/>
            <person name="Miyazaki D."/>
            <person name="Mochizuki H."/>
            <person name="Umetsu J."/>
            <person name="Higashi K."/>
            <person name="Shibata D."/>
            <person name="Kamiya Y."/>
            <person name="Sato N."/>
            <person name="Nakamura Y."/>
            <person name="Tabata S."/>
            <person name="Ida S."/>
            <person name="Kurokawa K."/>
            <person name="Ohta H."/>
        </authorList>
    </citation>
    <scope>NUCLEOTIDE SEQUENCE [LARGE SCALE GENOMIC DNA]</scope>
    <source>
        <strain evidence="3 4">NIES-2285</strain>
    </source>
</reference>
<feature type="domain" description="Coenzyme Q-binding protein COQ10 START" evidence="2">
    <location>
        <begin position="113"/>
        <end position="259"/>
    </location>
</feature>
<dbReference type="Proteomes" id="UP000054558">
    <property type="component" value="Unassembled WGS sequence"/>
</dbReference>